<proteinExistence type="predicted"/>
<dbReference type="GO" id="GO:0005829">
    <property type="term" value="C:cytosol"/>
    <property type="evidence" value="ECO:0007669"/>
    <property type="project" value="TreeGrafter"/>
</dbReference>
<dbReference type="GO" id="GO:0030735">
    <property type="term" value="F:carnosine N-methyltransferase activity"/>
    <property type="evidence" value="ECO:0007669"/>
    <property type="project" value="TreeGrafter"/>
</dbReference>
<evidence type="ECO:0000313" key="4">
    <source>
        <dbReference type="EnsemblMetazoa" id="AMAM006640-PA"/>
    </source>
</evidence>
<dbReference type="EnsemblMetazoa" id="AMAM006640-RA">
    <property type="protein sequence ID" value="AMAM006640-PA"/>
    <property type="gene ID" value="AMAM006640"/>
</dbReference>
<evidence type="ECO:0000256" key="2">
    <source>
        <dbReference type="ARBA" id="ARBA00022679"/>
    </source>
</evidence>
<evidence type="ECO:0000256" key="1">
    <source>
        <dbReference type="ARBA" id="ARBA00022603"/>
    </source>
</evidence>
<dbReference type="VEuPathDB" id="VectorBase:AMAM006640"/>
<dbReference type="InterPro" id="IPR012901">
    <property type="entry name" value="CARME"/>
</dbReference>
<evidence type="ECO:0000313" key="5">
    <source>
        <dbReference type="Proteomes" id="UP000075901"/>
    </source>
</evidence>
<dbReference type="GO" id="GO:0032259">
    <property type="term" value="P:methylation"/>
    <property type="evidence" value="ECO:0007669"/>
    <property type="project" value="UniProtKB-KW"/>
</dbReference>
<sequence length="147" mass="16985">MEPSSSADNINEICMSAHDDMEEERKNFFKIISAFKHYKHCSMAELKRKESFLKTLPPAHQNMLSNYQQHLDNLKWCIDENAQVIKQIIQDANCLFQNADHNIEPDLGPSVGPKLRYQDFQKVSKVDSILFLFLSALTDCSVSSRYK</sequence>
<evidence type="ECO:0000256" key="3">
    <source>
        <dbReference type="ARBA" id="ARBA00022691"/>
    </source>
</evidence>
<dbReference type="GO" id="GO:0035498">
    <property type="term" value="P:carnosine metabolic process"/>
    <property type="evidence" value="ECO:0007669"/>
    <property type="project" value="TreeGrafter"/>
</dbReference>
<dbReference type="PANTHER" id="PTHR12303">
    <property type="entry name" value="CARNOSINE N-METHYLTRANSFERASE"/>
    <property type="match status" value="1"/>
</dbReference>
<keyword evidence="2" id="KW-0808">Transferase</keyword>
<keyword evidence="1" id="KW-0489">Methyltransferase</keyword>
<name>A0A182SH30_9DIPT</name>
<reference evidence="5" key="1">
    <citation type="submission" date="2013-09" db="EMBL/GenBank/DDBJ databases">
        <title>The Genome Sequence of Anopheles maculatus species B.</title>
        <authorList>
            <consortium name="The Broad Institute Genomics Platform"/>
            <person name="Neafsey D.E."/>
            <person name="Besansky N."/>
            <person name="Howell P."/>
            <person name="Walton C."/>
            <person name="Young S.K."/>
            <person name="Zeng Q."/>
            <person name="Gargeya S."/>
            <person name="Fitzgerald M."/>
            <person name="Haas B."/>
            <person name="Abouelleil A."/>
            <person name="Allen A.W."/>
            <person name="Alvarado L."/>
            <person name="Arachchi H.M."/>
            <person name="Berlin A.M."/>
            <person name="Chapman S.B."/>
            <person name="Gainer-Dewar J."/>
            <person name="Goldberg J."/>
            <person name="Griggs A."/>
            <person name="Gujja S."/>
            <person name="Hansen M."/>
            <person name="Howarth C."/>
            <person name="Imamovic A."/>
            <person name="Ireland A."/>
            <person name="Larimer J."/>
            <person name="McCowan C."/>
            <person name="Murphy C."/>
            <person name="Pearson M."/>
            <person name="Poon T.W."/>
            <person name="Priest M."/>
            <person name="Roberts A."/>
            <person name="Saif S."/>
            <person name="Shea T."/>
            <person name="Sisk P."/>
            <person name="Sykes S."/>
            <person name="Wortman J."/>
            <person name="Nusbaum C."/>
            <person name="Birren B."/>
        </authorList>
    </citation>
    <scope>NUCLEOTIDE SEQUENCE [LARGE SCALE GENOMIC DNA]</scope>
    <source>
        <strain evidence="5">maculatus3</strain>
    </source>
</reference>
<accession>A0A182SH30</accession>
<reference evidence="4" key="2">
    <citation type="submission" date="2020-05" db="UniProtKB">
        <authorList>
            <consortium name="EnsemblMetazoa"/>
        </authorList>
    </citation>
    <scope>IDENTIFICATION</scope>
    <source>
        <strain evidence="4">maculatus3</strain>
    </source>
</reference>
<dbReference type="PANTHER" id="PTHR12303:SF6">
    <property type="entry name" value="CARNOSINE N-METHYLTRANSFERASE"/>
    <property type="match status" value="1"/>
</dbReference>
<keyword evidence="3" id="KW-0949">S-adenosyl-L-methionine</keyword>
<organism evidence="4 5">
    <name type="scientific">Anopheles maculatus</name>
    <dbReference type="NCBI Taxonomy" id="74869"/>
    <lineage>
        <taxon>Eukaryota</taxon>
        <taxon>Metazoa</taxon>
        <taxon>Ecdysozoa</taxon>
        <taxon>Arthropoda</taxon>
        <taxon>Hexapoda</taxon>
        <taxon>Insecta</taxon>
        <taxon>Pterygota</taxon>
        <taxon>Neoptera</taxon>
        <taxon>Endopterygota</taxon>
        <taxon>Diptera</taxon>
        <taxon>Nematocera</taxon>
        <taxon>Culicoidea</taxon>
        <taxon>Culicidae</taxon>
        <taxon>Anophelinae</taxon>
        <taxon>Anopheles</taxon>
        <taxon>Anopheles maculatus group</taxon>
    </lineage>
</organism>
<dbReference type="AlphaFoldDB" id="A0A182SH30"/>
<dbReference type="Proteomes" id="UP000075901">
    <property type="component" value="Unassembled WGS sequence"/>
</dbReference>
<dbReference type="GO" id="GO:0005634">
    <property type="term" value="C:nucleus"/>
    <property type="evidence" value="ECO:0007669"/>
    <property type="project" value="TreeGrafter"/>
</dbReference>
<protein>
    <submittedName>
        <fullName evidence="4">Uncharacterized protein</fullName>
    </submittedName>
</protein>
<keyword evidence="5" id="KW-1185">Reference proteome</keyword>